<dbReference type="GO" id="GO:0000470">
    <property type="term" value="P:maturation of LSU-rRNA"/>
    <property type="evidence" value="ECO:0007669"/>
    <property type="project" value="TreeGrafter"/>
</dbReference>
<comment type="similarity">
    <text evidence="2 4">Belongs to the MAK16 family.</text>
</comment>
<organism evidence="7 8">
    <name type="scientific">Russula ochroleuca</name>
    <dbReference type="NCBI Taxonomy" id="152965"/>
    <lineage>
        <taxon>Eukaryota</taxon>
        <taxon>Fungi</taxon>
        <taxon>Dikarya</taxon>
        <taxon>Basidiomycota</taxon>
        <taxon>Agaricomycotina</taxon>
        <taxon>Agaricomycetes</taxon>
        <taxon>Russulales</taxon>
        <taxon>Russulaceae</taxon>
        <taxon>Russula</taxon>
    </lineage>
</organism>
<dbReference type="InterPro" id="IPR006958">
    <property type="entry name" value="Mak16"/>
</dbReference>
<dbReference type="PIRSF" id="PIRSF003352">
    <property type="entry name" value="MAK16"/>
    <property type="match status" value="1"/>
</dbReference>
<evidence type="ECO:0000256" key="3">
    <source>
        <dbReference type="ARBA" id="ARBA00023242"/>
    </source>
</evidence>
<dbReference type="Pfam" id="PF04874">
    <property type="entry name" value="Mak16"/>
    <property type="match status" value="1"/>
</dbReference>
<dbReference type="EMBL" id="WHVB01000009">
    <property type="protein sequence ID" value="KAF8479688.1"/>
    <property type="molecule type" value="Genomic_DNA"/>
</dbReference>
<dbReference type="PANTHER" id="PTHR23405:SF4">
    <property type="entry name" value="PROTEIN MAK16 HOMOLOG"/>
    <property type="match status" value="1"/>
</dbReference>
<dbReference type="PANTHER" id="PTHR23405">
    <property type="entry name" value="MAINTENANCE OF KILLER 16 MAK16 PROTEIN-RELATED"/>
    <property type="match status" value="1"/>
</dbReference>
<evidence type="ECO:0000256" key="5">
    <source>
        <dbReference type="SAM" id="MobiDB-lite"/>
    </source>
</evidence>
<dbReference type="Pfam" id="PF01778">
    <property type="entry name" value="Ribosomal_L28e"/>
    <property type="match status" value="1"/>
</dbReference>
<evidence type="ECO:0000313" key="7">
    <source>
        <dbReference type="EMBL" id="KAF8479688.1"/>
    </source>
</evidence>
<evidence type="ECO:0000256" key="4">
    <source>
        <dbReference type="PIRNR" id="PIRNR003352"/>
    </source>
</evidence>
<reference evidence="7" key="1">
    <citation type="submission" date="2019-10" db="EMBL/GenBank/DDBJ databases">
        <authorList>
            <consortium name="DOE Joint Genome Institute"/>
            <person name="Kuo A."/>
            <person name="Miyauchi S."/>
            <person name="Kiss E."/>
            <person name="Drula E."/>
            <person name="Kohler A."/>
            <person name="Sanchez-Garcia M."/>
            <person name="Andreopoulos B."/>
            <person name="Barry K.W."/>
            <person name="Bonito G."/>
            <person name="Buee M."/>
            <person name="Carver A."/>
            <person name="Chen C."/>
            <person name="Cichocki N."/>
            <person name="Clum A."/>
            <person name="Culley D."/>
            <person name="Crous P.W."/>
            <person name="Fauchery L."/>
            <person name="Girlanda M."/>
            <person name="Hayes R."/>
            <person name="Keri Z."/>
            <person name="LaButti K."/>
            <person name="Lipzen A."/>
            <person name="Lombard V."/>
            <person name="Magnuson J."/>
            <person name="Maillard F."/>
            <person name="Morin E."/>
            <person name="Murat C."/>
            <person name="Nolan M."/>
            <person name="Ohm R."/>
            <person name="Pangilinan J."/>
            <person name="Pereira M."/>
            <person name="Perotto S."/>
            <person name="Peter M."/>
            <person name="Riley R."/>
            <person name="Sitrit Y."/>
            <person name="Stielow B."/>
            <person name="Szollosi G."/>
            <person name="Zifcakova L."/>
            <person name="Stursova M."/>
            <person name="Spatafora J.W."/>
            <person name="Tedersoo L."/>
            <person name="Vaario L.-M."/>
            <person name="Yamada A."/>
            <person name="Yan M."/>
            <person name="Wang P."/>
            <person name="Xu J."/>
            <person name="Bruns T."/>
            <person name="Baldrian P."/>
            <person name="Vilgalys R."/>
            <person name="Henrissat B."/>
            <person name="Grigoriev I.V."/>
            <person name="Hibbett D."/>
            <person name="Nagy L.G."/>
            <person name="Martin F.M."/>
        </authorList>
    </citation>
    <scope>NUCLEOTIDE SEQUENCE</scope>
    <source>
        <strain evidence="7">Prilba</strain>
    </source>
</reference>
<feature type="region of interest" description="Disordered" evidence="5">
    <location>
        <begin position="197"/>
        <end position="316"/>
    </location>
</feature>
<feature type="compositionally biased region" description="Low complexity" evidence="5">
    <location>
        <begin position="236"/>
        <end position="251"/>
    </location>
</feature>
<evidence type="ECO:0000259" key="6">
    <source>
        <dbReference type="Pfam" id="PF01778"/>
    </source>
</evidence>
<dbReference type="GO" id="GO:0030687">
    <property type="term" value="C:preribosome, large subunit precursor"/>
    <property type="evidence" value="ECO:0007669"/>
    <property type="project" value="TreeGrafter"/>
</dbReference>
<dbReference type="GO" id="GO:0000460">
    <property type="term" value="P:maturation of 5.8S rRNA"/>
    <property type="evidence" value="ECO:0007669"/>
    <property type="project" value="TreeGrafter"/>
</dbReference>
<name>A0A9P5T985_9AGAM</name>
<dbReference type="AlphaFoldDB" id="A0A9P5T985"/>
<accession>A0A9P5T985</accession>
<dbReference type="OrthoDB" id="10251342at2759"/>
<evidence type="ECO:0000256" key="2">
    <source>
        <dbReference type="ARBA" id="ARBA00005514"/>
    </source>
</evidence>
<feature type="compositionally biased region" description="Basic residues" evidence="5">
    <location>
        <begin position="270"/>
        <end position="280"/>
    </location>
</feature>
<comment type="subcellular location">
    <subcellularLocation>
        <location evidence="1">Nucleus</location>
    </subcellularLocation>
</comment>
<protein>
    <recommendedName>
        <fullName evidence="4">Protein MAK16</fullName>
    </recommendedName>
</protein>
<evidence type="ECO:0000256" key="1">
    <source>
        <dbReference type="ARBA" id="ARBA00004123"/>
    </source>
</evidence>
<dbReference type="InterPro" id="IPR029004">
    <property type="entry name" value="Ribosomal_eL28/Mak16"/>
</dbReference>
<dbReference type="FunFam" id="3.30.390.110:FF:000001">
    <property type="entry name" value="Protein MAK16 homolog"/>
    <property type="match status" value="1"/>
</dbReference>
<feature type="domain" description="Ribosomal eL28/Mak16" evidence="6">
    <location>
        <begin position="6"/>
        <end position="118"/>
    </location>
</feature>
<evidence type="ECO:0000313" key="8">
    <source>
        <dbReference type="Proteomes" id="UP000759537"/>
    </source>
</evidence>
<gene>
    <name evidence="7" type="ORF">DFH94DRAFT_745169</name>
</gene>
<proteinExistence type="inferred from homology"/>
<reference evidence="7" key="2">
    <citation type="journal article" date="2020" name="Nat. Commun.">
        <title>Large-scale genome sequencing of mycorrhizal fungi provides insights into the early evolution of symbiotic traits.</title>
        <authorList>
            <person name="Miyauchi S."/>
            <person name="Kiss E."/>
            <person name="Kuo A."/>
            <person name="Drula E."/>
            <person name="Kohler A."/>
            <person name="Sanchez-Garcia M."/>
            <person name="Morin E."/>
            <person name="Andreopoulos B."/>
            <person name="Barry K.W."/>
            <person name="Bonito G."/>
            <person name="Buee M."/>
            <person name="Carver A."/>
            <person name="Chen C."/>
            <person name="Cichocki N."/>
            <person name="Clum A."/>
            <person name="Culley D."/>
            <person name="Crous P.W."/>
            <person name="Fauchery L."/>
            <person name="Girlanda M."/>
            <person name="Hayes R.D."/>
            <person name="Keri Z."/>
            <person name="LaButti K."/>
            <person name="Lipzen A."/>
            <person name="Lombard V."/>
            <person name="Magnuson J."/>
            <person name="Maillard F."/>
            <person name="Murat C."/>
            <person name="Nolan M."/>
            <person name="Ohm R.A."/>
            <person name="Pangilinan J."/>
            <person name="Pereira M.F."/>
            <person name="Perotto S."/>
            <person name="Peter M."/>
            <person name="Pfister S."/>
            <person name="Riley R."/>
            <person name="Sitrit Y."/>
            <person name="Stielow J.B."/>
            <person name="Szollosi G."/>
            <person name="Zifcakova L."/>
            <person name="Stursova M."/>
            <person name="Spatafora J.W."/>
            <person name="Tedersoo L."/>
            <person name="Vaario L.M."/>
            <person name="Yamada A."/>
            <person name="Yan M."/>
            <person name="Wang P."/>
            <person name="Xu J."/>
            <person name="Bruns T."/>
            <person name="Baldrian P."/>
            <person name="Vilgalys R."/>
            <person name="Dunand C."/>
            <person name="Henrissat B."/>
            <person name="Grigoriev I.V."/>
            <person name="Hibbett D."/>
            <person name="Nagy L.G."/>
            <person name="Martin F.M."/>
        </authorList>
    </citation>
    <scope>NUCLEOTIDE SEQUENCE</scope>
    <source>
        <strain evidence="7">Prilba</strain>
    </source>
</reference>
<dbReference type="Proteomes" id="UP000759537">
    <property type="component" value="Unassembled WGS sequence"/>
</dbReference>
<dbReference type="GO" id="GO:0005730">
    <property type="term" value="C:nucleolus"/>
    <property type="evidence" value="ECO:0007669"/>
    <property type="project" value="UniProtKB-UniRule"/>
</dbReference>
<keyword evidence="8" id="KW-1185">Reference proteome</keyword>
<comment type="caution">
    <text evidence="7">The sequence shown here is derived from an EMBL/GenBank/DDBJ whole genome shotgun (WGS) entry which is preliminary data.</text>
</comment>
<keyword evidence="3 4" id="KW-0539">Nucleus</keyword>
<feature type="compositionally biased region" description="Acidic residues" evidence="5">
    <location>
        <begin position="200"/>
        <end position="220"/>
    </location>
</feature>
<sequence>MQSDDVIWSAIGNQFCSYKVKTVTQNFCRNEYNLTGLCSRQSCPLANSRYATVREHEGDLYLYMKTIERAHTPAHMWEKIKLSNNYTKALEQIDKELIYWPNFTIHKCKQRVTKITQYLIRMRRAKLHGQPKLVGIKKKTDRREAVRERKALAAAHLERAIEKELLERLKSKAYGDAPLNVNESVWAAILDKEKALERGEEIEDEETEEEELEGEVEEEREFVSDVSESEDELSDLEQVTGGVDGSDYSEGSGDDSDADADGGTGPKPLPKSKSKSTLGKRKAEFSSRKPKRGPRIEVEYENETEVAPRTRVAAGW</sequence>
<dbReference type="Gene3D" id="3.30.390.110">
    <property type="match status" value="1"/>
</dbReference>